<dbReference type="STRING" id="1420851.AU255_11120"/>
<reference evidence="2 3" key="1">
    <citation type="submission" date="2015-12" db="EMBL/GenBank/DDBJ databases">
        <authorList>
            <person name="Shamseldin A."/>
            <person name="Moawad H."/>
            <person name="Abd El-Rahim W.M."/>
            <person name="Sadowsky M.J."/>
        </authorList>
    </citation>
    <scope>NUCLEOTIDE SEQUENCE [LARGE SCALE GENOMIC DNA]</scope>
    <source>
        <strain evidence="2 3">WF1</strain>
    </source>
</reference>
<keyword evidence="1" id="KW-0472">Membrane</keyword>
<proteinExistence type="predicted"/>
<feature type="transmembrane region" description="Helical" evidence="1">
    <location>
        <begin position="24"/>
        <end position="46"/>
    </location>
</feature>
<dbReference type="Proteomes" id="UP000191980">
    <property type="component" value="Unassembled WGS sequence"/>
</dbReference>
<sequence length="192" mass="20896">MNTQTQEDLIFGNLLGELHDKWGWLLALGISFILLGTIGLGMTFALTMVSMMFFGFLMLFGGAFQLIQALGCRGWKSIILHVLVAVAYVIGGVIIISNPLVASEIITMMIAAVFMAVGIMRITMAFQLKVVKGWWISLISGLLSLIFGGMIMTAWPMSGTWIIGLLIAIDMIFHGWGYVALALTAKDSQKSS</sequence>
<protein>
    <recommendedName>
        <fullName evidence="4">HdeD protein</fullName>
    </recommendedName>
</protein>
<name>A0A1V8M9X6_9GAMM</name>
<keyword evidence="1" id="KW-1133">Transmembrane helix</keyword>
<dbReference type="GO" id="GO:0005886">
    <property type="term" value="C:plasma membrane"/>
    <property type="evidence" value="ECO:0007669"/>
    <property type="project" value="TreeGrafter"/>
</dbReference>
<dbReference type="EMBL" id="LPUF01000001">
    <property type="protein sequence ID" value="OQK18336.1"/>
    <property type="molecule type" value="Genomic_DNA"/>
</dbReference>
<feature type="transmembrane region" description="Helical" evidence="1">
    <location>
        <begin position="134"/>
        <end position="155"/>
    </location>
</feature>
<dbReference type="InterPro" id="IPR005325">
    <property type="entry name" value="DUF308_memb"/>
</dbReference>
<comment type="caution">
    <text evidence="2">The sequence shown here is derived from an EMBL/GenBank/DDBJ whole genome shotgun (WGS) entry which is preliminary data.</text>
</comment>
<evidence type="ECO:0000256" key="1">
    <source>
        <dbReference type="SAM" id="Phobius"/>
    </source>
</evidence>
<dbReference type="OrthoDB" id="9815400at2"/>
<organism evidence="2 3">
    <name type="scientific">Methyloprofundus sedimenti</name>
    <dbReference type="NCBI Taxonomy" id="1420851"/>
    <lineage>
        <taxon>Bacteria</taxon>
        <taxon>Pseudomonadati</taxon>
        <taxon>Pseudomonadota</taxon>
        <taxon>Gammaproteobacteria</taxon>
        <taxon>Methylococcales</taxon>
        <taxon>Methylococcaceae</taxon>
        <taxon>Methyloprofundus</taxon>
    </lineage>
</organism>
<keyword evidence="3" id="KW-1185">Reference proteome</keyword>
<evidence type="ECO:0000313" key="3">
    <source>
        <dbReference type="Proteomes" id="UP000191980"/>
    </source>
</evidence>
<gene>
    <name evidence="2" type="ORF">AU255_11120</name>
</gene>
<dbReference type="Pfam" id="PF03729">
    <property type="entry name" value="DUF308"/>
    <property type="match status" value="1"/>
</dbReference>
<dbReference type="PANTHER" id="PTHR34989">
    <property type="entry name" value="PROTEIN HDED"/>
    <property type="match status" value="1"/>
</dbReference>
<dbReference type="PANTHER" id="PTHR34989:SF1">
    <property type="entry name" value="PROTEIN HDED"/>
    <property type="match status" value="1"/>
</dbReference>
<feature type="transmembrane region" description="Helical" evidence="1">
    <location>
        <begin position="78"/>
        <end position="96"/>
    </location>
</feature>
<keyword evidence="1" id="KW-0812">Transmembrane</keyword>
<evidence type="ECO:0008006" key="4">
    <source>
        <dbReference type="Google" id="ProtNLM"/>
    </source>
</evidence>
<dbReference type="RefSeq" id="WP_080522941.1">
    <property type="nucleotide sequence ID" value="NZ_LPUF01000001.1"/>
</dbReference>
<evidence type="ECO:0000313" key="2">
    <source>
        <dbReference type="EMBL" id="OQK18336.1"/>
    </source>
</evidence>
<feature type="transmembrane region" description="Helical" evidence="1">
    <location>
        <begin position="102"/>
        <end position="122"/>
    </location>
</feature>
<feature type="transmembrane region" description="Helical" evidence="1">
    <location>
        <begin position="52"/>
        <end position="71"/>
    </location>
</feature>
<dbReference type="AlphaFoldDB" id="A0A1V8M9X6"/>
<accession>A0A1V8M9X6</accession>
<feature type="transmembrane region" description="Helical" evidence="1">
    <location>
        <begin position="161"/>
        <end position="183"/>
    </location>
</feature>
<dbReference type="InterPro" id="IPR052712">
    <property type="entry name" value="Acid_resist_chaperone_HdeD"/>
</dbReference>